<sequence length="150" mass="16534">MSGTICGGQLQLATPSENHPGNENSVAERVEPIVTGNDKLPYFKYEDTLQGLYISPDVSARQTAGERQIPPTLKLSQVGDSALQENSARQKKKAPSDVRLMEKYPIYNIHKTTNEGRGDLVVRSRLCERKVPVSRPDSTEDPPCMGPIAR</sequence>
<dbReference type="EMBL" id="BGPR01007105">
    <property type="protein sequence ID" value="GBN24333.1"/>
    <property type="molecule type" value="Genomic_DNA"/>
</dbReference>
<feature type="region of interest" description="Disordered" evidence="1">
    <location>
        <begin position="1"/>
        <end position="29"/>
    </location>
</feature>
<feature type="compositionally biased region" description="Polar residues" evidence="1">
    <location>
        <begin position="11"/>
        <end position="25"/>
    </location>
</feature>
<protein>
    <submittedName>
        <fullName evidence="2">Uncharacterized protein</fullName>
    </submittedName>
</protein>
<name>A0A4Y2MCL2_ARAVE</name>
<evidence type="ECO:0000256" key="1">
    <source>
        <dbReference type="SAM" id="MobiDB-lite"/>
    </source>
</evidence>
<keyword evidence="3" id="KW-1185">Reference proteome</keyword>
<dbReference type="Proteomes" id="UP000499080">
    <property type="component" value="Unassembled WGS sequence"/>
</dbReference>
<proteinExistence type="predicted"/>
<organism evidence="2 3">
    <name type="scientific">Araneus ventricosus</name>
    <name type="common">Orbweaver spider</name>
    <name type="synonym">Epeira ventricosa</name>
    <dbReference type="NCBI Taxonomy" id="182803"/>
    <lineage>
        <taxon>Eukaryota</taxon>
        <taxon>Metazoa</taxon>
        <taxon>Ecdysozoa</taxon>
        <taxon>Arthropoda</taxon>
        <taxon>Chelicerata</taxon>
        <taxon>Arachnida</taxon>
        <taxon>Araneae</taxon>
        <taxon>Araneomorphae</taxon>
        <taxon>Entelegynae</taxon>
        <taxon>Araneoidea</taxon>
        <taxon>Araneidae</taxon>
        <taxon>Araneus</taxon>
    </lineage>
</organism>
<evidence type="ECO:0000313" key="2">
    <source>
        <dbReference type="EMBL" id="GBN24333.1"/>
    </source>
</evidence>
<accession>A0A4Y2MCL2</accession>
<evidence type="ECO:0000313" key="3">
    <source>
        <dbReference type="Proteomes" id="UP000499080"/>
    </source>
</evidence>
<gene>
    <name evidence="2" type="ORF">AVEN_33968_1</name>
</gene>
<comment type="caution">
    <text evidence="2">The sequence shown here is derived from an EMBL/GenBank/DDBJ whole genome shotgun (WGS) entry which is preliminary data.</text>
</comment>
<feature type="compositionally biased region" description="Polar residues" evidence="1">
    <location>
        <begin position="78"/>
        <end position="87"/>
    </location>
</feature>
<reference evidence="2 3" key="1">
    <citation type="journal article" date="2019" name="Sci. Rep.">
        <title>Orb-weaving spider Araneus ventricosus genome elucidates the spidroin gene catalogue.</title>
        <authorList>
            <person name="Kono N."/>
            <person name="Nakamura H."/>
            <person name="Ohtoshi R."/>
            <person name="Moran D.A.P."/>
            <person name="Shinohara A."/>
            <person name="Yoshida Y."/>
            <person name="Fujiwara M."/>
            <person name="Mori M."/>
            <person name="Tomita M."/>
            <person name="Arakawa K."/>
        </authorList>
    </citation>
    <scope>NUCLEOTIDE SEQUENCE [LARGE SCALE GENOMIC DNA]</scope>
</reference>
<feature type="region of interest" description="Disordered" evidence="1">
    <location>
        <begin position="78"/>
        <end position="97"/>
    </location>
</feature>
<dbReference type="AlphaFoldDB" id="A0A4Y2MCL2"/>